<dbReference type="Proteomes" id="UP000474159">
    <property type="component" value="Unassembled WGS sequence"/>
</dbReference>
<protein>
    <submittedName>
        <fullName evidence="4">Alpha/beta hydrolase</fullName>
    </submittedName>
</protein>
<evidence type="ECO:0000313" key="4">
    <source>
        <dbReference type="EMBL" id="KAB1076384.1"/>
    </source>
</evidence>
<feature type="domain" description="Alpha/beta hydrolase fold-3" evidence="3">
    <location>
        <begin position="71"/>
        <end position="267"/>
    </location>
</feature>
<accession>A0A6L3SS79</accession>
<organism evidence="4 5">
    <name type="scientific">Methylobacterium soli</name>
    <dbReference type="NCBI Taxonomy" id="553447"/>
    <lineage>
        <taxon>Bacteria</taxon>
        <taxon>Pseudomonadati</taxon>
        <taxon>Pseudomonadota</taxon>
        <taxon>Alphaproteobacteria</taxon>
        <taxon>Hyphomicrobiales</taxon>
        <taxon>Methylobacteriaceae</taxon>
        <taxon>Methylobacterium</taxon>
    </lineage>
</organism>
<dbReference type="InterPro" id="IPR050300">
    <property type="entry name" value="GDXG_lipolytic_enzyme"/>
</dbReference>
<keyword evidence="5" id="KW-1185">Reference proteome</keyword>
<dbReference type="PANTHER" id="PTHR48081">
    <property type="entry name" value="AB HYDROLASE SUPERFAMILY PROTEIN C4A8.06C"/>
    <property type="match status" value="1"/>
</dbReference>
<evidence type="ECO:0000256" key="2">
    <source>
        <dbReference type="ARBA" id="ARBA00022801"/>
    </source>
</evidence>
<dbReference type="Gene3D" id="3.40.50.1820">
    <property type="entry name" value="alpha/beta hydrolase"/>
    <property type="match status" value="1"/>
</dbReference>
<keyword evidence="2 4" id="KW-0378">Hydrolase</keyword>
<dbReference type="InterPro" id="IPR002168">
    <property type="entry name" value="Lipase_GDXG_HIS_AS"/>
</dbReference>
<sequence length="304" mass="31980">MTSLRAYAYAWLVKRNVRARLGPMLDIAQVRKTLEAPAFPDPGGVTYAPGSVGGIAGEWVYRDAAAGKPRLLYLHGGGFIACSARTHRPVTGYLAQRGFAVFAPNYRLAPEHPFPAAIEDAVAVWRAFAAEGPAVLAGDSAGGNLALALLLSARDAGLTLPRAAALFSPATDFLGAGVSHTANAARDAMFAPEGLARLLPVYLAGADPAQPLASPLYADLTGLPPLLLHVGERELLRDDSTRLAEQAREAGVAVDLTVFPVVPHVWQFAHGFLPEARRSLDRAVAFLTAQGAEAAGQFRTRAGS</sequence>
<evidence type="ECO:0000313" key="5">
    <source>
        <dbReference type="Proteomes" id="UP000474159"/>
    </source>
</evidence>
<dbReference type="SUPFAM" id="SSF53474">
    <property type="entry name" value="alpha/beta-Hydrolases"/>
    <property type="match status" value="1"/>
</dbReference>
<dbReference type="RefSeq" id="WP_151002949.1">
    <property type="nucleotide sequence ID" value="NZ_BPQY01000635.1"/>
</dbReference>
<dbReference type="PROSITE" id="PS01173">
    <property type="entry name" value="LIPASE_GDXG_HIS"/>
    <property type="match status" value="1"/>
</dbReference>
<dbReference type="InterPro" id="IPR013094">
    <property type="entry name" value="AB_hydrolase_3"/>
</dbReference>
<comment type="similarity">
    <text evidence="1">Belongs to the 'GDXG' lipolytic enzyme family.</text>
</comment>
<dbReference type="OrthoDB" id="9806180at2"/>
<dbReference type="EMBL" id="VZZK01000031">
    <property type="protein sequence ID" value="KAB1076384.1"/>
    <property type="molecule type" value="Genomic_DNA"/>
</dbReference>
<name>A0A6L3SS79_9HYPH</name>
<dbReference type="AlphaFoldDB" id="A0A6L3SS79"/>
<dbReference type="InterPro" id="IPR029058">
    <property type="entry name" value="AB_hydrolase_fold"/>
</dbReference>
<dbReference type="Pfam" id="PF07859">
    <property type="entry name" value="Abhydrolase_3"/>
    <property type="match status" value="1"/>
</dbReference>
<proteinExistence type="inferred from homology"/>
<reference evidence="4 5" key="1">
    <citation type="submission" date="2019-09" db="EMBL/GenBank/DDBJ databases">
        <title>YIM 48816 draft genome.</title>
        <authorList>
            <person name="Jiang L."/>
        </authorList>
    </citation>
    <scope>NUCLEOTIDE SEQUENCE [LARGE SCALE GENOMIC DNA]</scope>
    <source>
        <strain evidence="4 5">YIM 48816</strain>
    </source>
</reference>
<dbReference type="GO" id="GO:0004806">
    <property type="term" value="F:triacylglycerol lipase activity"/>
    <property type="evidence" value="ECO:0007669"/>
    <property type="project" value="TreeGrafter"/>
</dbReference>
<dbReference type="PANTHER" id="PTHR48081:SF30">
    <property type="entry name" value="ACETYL-HYDROLASE LIPR-RELATED"/>
    <property type="match status" value="1"/>
</dbReference>
<evidence type="ECO:0000259" key="3">
    <source>
        <dbReference type="Pfam" id="PF07859"/>
    </source>
</evidence>
<evidence type="ECO:0000256" key="1">
    <source>
        <dbReference type="ARBA" id="ARBA00010515"/>
    </source>
</evidence>
<gene>
    <name evidence="4" type="ORF">F6X53_23770</name>
</gene>
<comment type="caution">
    <text evidence="4">The sequence shown here is derived from an EMBL/GenBank/DDBJ whole genome shotgun (WGS) entry which is preliminary data.</text>
</comment>